<dbReference type="EMBL" id="CP147920">
    <property type="protein sequence ID" value="XAU16115.1"/>
    <property type="molecule type" value="Genomic_DNA"/>
</dbReference>
<keyword evidence="5 7" id="KW-1133">Transmembrane helix</keyword>
<evidence type="ECO:0000256" key="1">
    <source>
        <dbReference type="ARBA" id="ARBA00004651"/>
    </source>
</evidence>
<evidence type="ECO:0000256" key="7">
    <source>
        <dbReference type="SAM" id="Phobius"/>
    </source>
</evidence>
<dbReference type="RefSeq" id="WP_231021020.1">
    <property type="nucleotide sequence ID" value="NZ_CP147920.1"/>
</dbReference>
<feature type="transmembrane region" description="Helical" evidence="7">
    <location>
        <begin position="6"/>
        <end position="32"/>
    </location>
</feature>
<dbReference type="Proteomes" id="UP001447842">
    <property type="component" value="Chromosome"/>
</dbReference>
<evidence type="ECO:0000256" key="6">
    <source>
        <dbReference type="ARBA" id="ARBA00023136"/>
    </source>
</evidence>
<proteinExistence type="inferred from homology"/>
<evidence type="ECO:0000313" key="8">
    <source>
        <dbReference type="EMBL" id="XAU16115.1"/>
    </source>
</evidence>
<dbReference type="Pfam" id="PF03994">
    <property type="entry name" value="DUF350"/>
    <property type="match status" value="1"/>
</dbReference>
<evidence type="ECO:0000256" key="2">
    <source>
        <dbReference type="ARBA" id="ARBA00005779"/>
    </source>
</evidence>
<dbReference type="InterPro" id="IPR007140">
    <property type="entry name" value="DUF350"/>
</dbReference>
<evidence type="ECO:0000313" key="9">
    <source>
        <dbReference type="Proteomes" id="UP001447842"/>
    </source>
</evidence>
<evidence type="ECO:0000256" key="4">
    <source>
        <dbReference type="ARBA" id="ARBA00022692"/>
    </source>
</evidence>
<keyword evidence="3" id="KW-1003">Cell membrane</keyword>
<organism evidence="8 9">
    <name type="scientific">Sulfurimonas diazotrophicus</name>
    <dbReference type="NCBI Taxonomy" id="3131939"/>
    <lineage>
        <taxon>Bacteria</taxon>
        <taxon>Pseudomonadati</taxon>
        <taxon>Campylobacterota</taxon>
        <taxon>Epsilonproteobacteria</taxon>
        <taxon>Campylobacterales</taxon>
        <taxon>Sulfurimonadaceae</taxon>
        <taxon>Sulfurimonas</taxon>
    </lineage>
</organism>
<keyword evidence="6 7" id="KW-0472">Membrane</keyword>
<comment type="subcellular location">
    <subcellularLocation>
        <location evidence="1">Cell membrane</location>
        <topology evidence="1">Multi-pass membrane protein</topology>
    </subcellularLocation>
</comment>
<sequence length="76" mass="8174">MPESDFFISTLINLSVNLVYTVAVLVIAVIALKYIDSKLLKSIALEEEIKKGNVAAAIFASTILIFIAIIVASSMT</sequence>
<keyword evidence="4 7" id="KW-0812">Transmembrane</keyword>
<feature type="transmembrane region" description="Helical" evidence="7">
    <location>
        <begin position="53"/>
        <end position="75"/>
    </location>
</feature>
<keyword evidence="9" id="KW-1185">Reference proteome</keyword>
<comment type="similarity">
    <text evidence="2">Belongs to the UPF0719 family.</text>
</comment>
<gene>
    <name evidence="8" type="ORF">WCY31_05255</name>
</gene>
<evidence type="ECO:0000256" key="3">
    <source>
        <dbReference type="ARBA" id="ARBA00022475"/>
    </source>
</evidence>
<name>A0ABZ3HC47_9BACT</name>
<protein>
    <submittedName>
        <fullName evidence="8">DUF350 domain-containing protein</fullName>
    </submittedName>
</protein>
<accession>A0ABZ3HC47</accession>
<reference evidence="8 9" key="1">
    <citation type="submission" date="2024-03" db="EMBL/GenBank/DDBJ databases">
        <title>Sulfurimonas sp. HSL3-1.</title>
        <authorList>
            <person name="Wang S."/>
        </authorList>
    </citation>
    <scope>NUCLEOTIDE SEQUENCE [LARGE SCALE GENOMIC DNA]</scope>
    <source>
        <strain evidence="8 9">HSL3-1</strain>
    </source>
</reference>
<evidence type="ECO:0000256" key="5">
    <source>
        <dbReference type="ARBA" id="ARBA00022989"/>
    </source>
</evidence>